<evidence type="ECO:0000256" key="5">
    <source>
        <dbReference type="RuleBase" id="RU003345"/>
    </source>
</evidence>
<dbReference type="FunFam" id="3.40.605.10:FF:000012">
    <property type="entry name" value="NAD-dependent succinate-semialdehyde dehydrogenase"/>
    <property type="match status" value="1"/>
</dbReference>
<dbReference type="PANTHER" id="PTHR11699">
    <property type="entry name" value="ALDEHYDE DEHYDROGENASE-RELATED"/>
    <property type="match status" value="1"/>
</dbReference>
<dbReference type="Proteomes" id="UP000252517">
    <property type="component" value="Unassembled WGS sequence"/>
</dbReference>
<keyword evidence="2" id="KW-0521">NADP</keyword>
<dbReference type="EMBL" id="JPWH01000006">
    <property type="protein sequence ID" value="RCK51182.1"/>
    <property type="molecule type" value="Genomic_DNA"/>
</dbReference>
<dbReference type="RefSeq" id="WP_114088074.1">
    <property type="nucleotide sequence ID" value="NZ_JPWH01000006.1"/>
</dbReference>
<organism evidence="7 8">
    <name type="scientific">Thalassospira profundimaris</name>
    <dbReference type="NCBI Taxonomy" id="502049"/>
    <lineage>
        <taxon>Bacteria</taxon>
        <taxon>Pseudomonadati</taxon>
        <taxon>Pseudomonadota</taxon>
        <taxon>Alphaproteobacteria</taxon>
        <taxon>Rhodospirillales</taxon>
        <taxon>Thalassospiraceae</taxon>
        <taxon>Thalassospira</taxon>
    </lineage>
</organism>
<dbReference type="GO" id="GO:0016620">
    <property type="term" value="F:oxidoreductase activity, acting on the aldehyde or oxo group of donors, NAD or NADP as acceptor"/>
    <property type="evidence" value="ECO:0007669"/>
    <property type="project" value="InterPro"/>
</dbReference>
<reference evidence="7 8" key="1">
    <citation type="submission" date="2014-07" db="EMBL/GenBank/DDBJ databases">
        <title>Draft genome sequence of Thalassospira profundimaris S25-3-2.</title>
        <authorList>
            <person name="Lai Q."/>
            <person name="Shao Z."/>
        </authorList>
    </citation>
    <scope>NUCLEOTIDE SEQUENCE [LARGE SCALE GENOMIC DNA]</scope>
    <source>
        <strain evidence="7 8">S25-3-2</strain>
    </source>
</reference>
<dbReference type="OrthoDB" id="9772584at2"/>
<dbReference type="PROSITE" id="PS00070">
    <property type="entry name" value="ALDEHYDE_DEHYDR_CYS"/>
    <property type="match status" value="1"/>
</dbReference>
<dbReference type="Gene3D" id="3.40.309.10">
    <property type="entry name" value="Aldehyde Dehydrogenase, Chain A, domain 2"/>
    <property type="match status" value="1"/>
</dbReference>
<gene>
    <name evidence="7" type="ORF">TH25_09375</name>
</gene>
<name>A0A367XEV7_9PROT</name>
<accession>A0A367XEV7</accession>
<evidence type="ECO:0000256" key="2">
    <source>
        <dbReference type="ARBA" id="ARBA00022857"/>
    </source>
</evidence>
<dbReference type="PROSITE" id="PS00687">
    <property type="entry name" value="ALDEHYDE_DEHYDR_GLU"/>
    <property type="match status" value="1"/>
</dbReference>
<feature type="domain" description="Aldehyde dehydrogenase" evidence="6">
    <location>
        <begin position="3"/>
        <end position="456"/>
    </location>
</feature>
<evidence type="ECO:0000313" key="8">
    <source>
        <dbReference type="Proteomes" id="UP000252517"/>
    </source>
</evidence>
<protein>
    <submittedName>
        <fullName evidence="7">Aldehyde dehydrogenase</fullName>
    </submittedName>
</protein>
<dbReference type="Pfam" id="PF00171">
    <property type="entry name" value="Aldedh"/>
    <property type="match status" value="1"/>
</dbReference>
<sequence>MSETLRTISPVDGSVYVERPLASAAEIDTALDKARDAQKAWRAVPIAERQEILRKAVSAFVAKKDEIATEISWQMGRPIAQAGGEVGGFEERATYMIDVAPEALGDFNPGEKVGFNRFIRREALGVVAIIAPWNFPYLTAVNGVIPALMAGNAVVLKHSHQTPLCAERFAEAFVAAGLPAGVFQHLHLSHADAEKLMGDRRVDFVNFTGSVPGGHAVQRAVAGKFIATGLELGGKDPAYIRADVNLAHAVENVIDGAFFNSGQSCCGIERIYVHEGQYDAFVEQAAALVGQYRLGSPIDPETNLGPMVRASSAEFVRGQIADAIASGARALIDPAKFAANAEGTPYLAPQILINVDHSMRVMSEESFGPVVGIMKVSSDDEAIRLMNDSEFGLTASIWTTDEDAALAIGDQLETGTVFMNRADYLDPALAWVGVKNSGRGCTLSKIGYESLTRPKSFHLRTKI</sequence>
<dbReference type="CDD" id="cd07102">
    <property type="entry name" value="ALDH_EDX86601"/>
    <property type="match status" value="1"/>
</dbReference>
<evidence type="ECO:0000256" key="4">
    <source>
        <dbReference type="PROSITE-ProRule" id="PRU10007"/>
    </source>
</evidence>
<dbReference type="InterPro" id="IPR015590">
    <property type="entry name" value="Aldehyde_DH_dom"/>
</dbReference>
<dbReference type="InterPro" id="IPR029510">
    <property type="entry name" value="Ald_DH_CS_GLU"/>
</dbReference>
<evidence type="ECO:0000313" key="7">
    <source>
        <dbReference type="EMBL" id="RCK51182.1"/>
    </source>
</evidence>
<proteinExistence type="inferred from homology"/>
<dbReference type="InterPro" id="IPR016161">
    <property type="entry name" value="Ald_DH/histidinol_DH"/>
</dbReference>
<dbReference type="FunFam" id="3.40.309.10:FF:000009">
    <property type="entry name" value="Aldehyde dehydrogenase A"/>
    <property type="match status" value="1"/>
</dbReference>
<dbReference type="InterPro" id="IPR016162">
    <property type="entry name" value="Ald_DH_N"/>
</dbReference>
<keyword evidence="3 5" id="KW-0560">Oxidoreductase</keyword>
<dbReference type="AlphaFoldDB" id="A0A367XEV7"/>
<dbReference type="InterPro" id="IPR016160">
    <property type="entry name" value="Ald_DH_CS_CYS"/>
</dbReference>
<comment type="similarity">
    <text evidence="1 5">Belongs to the aldehyde dehydrogenase family.</text>
</comment>
<dbReference type="SUPFAM" id="SSF53720">
    <property type="entry name" value="ALDH-like"/>
    <property type="match status" value="1"/>
</dbReference>
<feature type="active site" evidence="4">
    <location>
        <position position="231"/>
    </location>
</feature>
<dbReference type="Gene3D" id="3.40.605.10">
    <property type="entry name" value="Aldehyde Dehydrogenase, Chain A, domain 1"/>
    <property type="match status" value="1"/>
</dbReference>
<evidence type="ECO:0000256" key="1">
    <source>
        <dbReference type="ARBA" id="ARBA00009986"/>
    </source>
</evidence>
<evidence type="ECO:0000256" key="3">
    <source>
        <dbReference type="ARBA" id="ARBA00023002"/>
    </source>
</evidence>
<evidence type="ECO:0000259" key="6">
    <source>
        <dbReference type="Pfam" id="PF00171"/>
    </source>
</evidence>
<comment type="caution">
    <text evidence="7">The sequence shown here is derived from an EMBL/GenBank/DDBJ whole genome shotgun (WGS) entry which is preliminary data.</text>
</comment>
<dbReference type="InterPro" id="IPR016163">
    <property type="entry name" value="Ald_DH_C"/>
</dbReference>